<comment type="caution">
    <text evidence="2">The sequence shown here is derived from an EMBL/GenBank/DDBJ whole genome shotgun (WGS) entry which is preliminary data.</text>
</comment>
<sequence length="278" mass="30501">MIKVLVVRLDGTGGDDFRLAATESLAKLFNAHVIGLIINVLPDPTIVDSVVNVNEWSRLLDQAQTAGREFEDKIKNRLKGLASSSEVRRIDAYAHEQARLTARECRTADALVGLRLSDEDDAIELHDVVEETLFEAGRHIFLVADQRSFDEGFQHAVIAWNGSREATRAVAEALPYLEKSKAVTVLRIGGEGESILTATQDDRLVAYLRRHGISAALERVARKGLGNVATALADEVVARKGDLLIMGGYGHSRLREWLLGGATYQLLRKSPVSLVMAH</sequence>
<feature type="domain" description="UspA" evidence="1">
    <location>
        <begin position="153"/>
        <end position="277"/>
    </location>
</feature>
<dbReference type="Proteomes" id="UP000773614">
    <property type="component" value="Unassembled WGS sequence"/>
</dbReference>
<name>A0A964T1W8_9HYPH</name>
<dbReference type="SUPFAM" id="SSF52402">
    <property type="entry name" value="Adenine nucleotide alpha hydrolases-like"/>
    <property type="match status" value="1"/>
</dbReference>
<accession>A0A964T1W8</accession>
<protein>
    <submittedName>
        <fullName evidence="2">Universal stress protein</fullName>
    </submittedName>
</protein>
<dbReference type="EMBL" id="SPKJ01000001">
    <property type="protein sequence ID" value="MYZ46137.1"/>
    <property type="molecule type" value="Genomic_DNA"/>
</dbReference>
<dbReference type="OrthoDB" id="9804721at2"/>
<evidence type="ECO:0000313" key="2">
    <source>
        <dbReference type="EMBL" id="MYZ46137.1"/>
    </source>
</evidence>
<evidence type="ECO:0000313" key="3">
    <source>
        <dbReference type="Proteomes" id="UP000773614"/>
    </source>
</evidence>
<gene>
    <name evidence="2" type="ORF">E4O86_00150</name>
</gene>
<dbReference type="Gene3D" id="3.40.50.12370">
    <property type="match status" value="1"/>
</dbReference>
<keyword evidence="3" id="KW-1185">Reference proteome</keyword>
<dbReference type="Pfam" id="PF00582">
    <property type="entry name" value="Usp"/>
    <property type="match status" value="1"/>
</dbReference>
<evidence type="ECO:0000259" key="1">
    <source>
        <dbReference type="Pfam" id="PF00582"/>
    </source>
</evidence>
<dbReference type="InterPro" id="IPR006016">
    <property type="entry name" value="UspA"/>
</dbReference>
<dbReference type="AlphaFoldDB" id="A0A964T1W8"/>
<dbReference type="RefSeq" id="WP_161138491.1">
    <property type="nucleotide sequence ID" value="NZ_SPKJ01000001.1"/>
</dbReference>
<proteinExistence type="predicted"/>
<reference evidence="2" key="1">
    <citation type="submission" date="2019-03" db="EMBL/GenBank/DDBJ databases">
        <title>Afifella sp. nov., isolated from activated sludge.</title>
        <authorList>
            <person name="Li Q."/>
            <person name="Liu Y."/>
        </authorList>
    </citation>
    <scope>NUCLEOTIDE SEQUENCE</scope>
    <source>
        <strain evidence="2">L72</strain>
    </source>
</reference>
<organism evidence="2 3">
    <name type="scientific">Propylenella binzhouense</name>
    <dbReference type="NCBI Taxonomy" id="2555902"/>
    <lineage>
        <taxon>Bacteria</taxon>
        <taxon>Pseudomonadati</taxon>
        <taxon>Pseudomonadota</taxon>
        <taxon>Alphaproteobacteria</taxon>
        <taxon>Hyphomicrobiales</taxon>
        <taxon>Propylenellaceae</taxon>
        <taxon>Propylenella</taxon>
    </lineage>
</organism>
<dbReference type="CDD" id="cd00293">
    <property type="entry name" value="USP-like"/>
    <property type="match status" value="1"/>
</dbReference>